<dbReference type="PANTHER" id="PTHR43669">
    <property type="entry name" value="5-KETO-D-GLUCONATE 5-REDUCTASE"/>
    <property type="match status" value="1"/>
</dbReference>
<dbReference type="GO" id="GO:0016491">
    <property type="term" value="F:oxidoreductase activity"/>
    <property type="evidence" value="ECO:0007669"/>
    <property type="project" value="UniProtKB-KW"/>
</dbReference>
<sequence>MPKLLEFRCAVVVIDVGDEIGKAIARYFVSQNKKVLIAGRIESQLQSTTREVGAYAYYVVDMGSTTDIMAFVKEIIRDHPELDCIVNNANVQRPLQALHWLRCKDEFLAKADAEIDIQVRGPMCLTMELVSHLQTKKAPVILNVFIILGYLPFAFINPIYVSTKAWLHHWTMSLRTQLQLERSPIRVVEVAPPEVNFHHGFLQKASTNAESTVNWYPLTVEDFMRELVKLLEADGEEMLFIGPSATLPSFWLSNSTNQNE</sequence>
<comment type="similarity">
    <text evidence="1">Belongs to the short-chain dehydrogenases/reductases (SDR) family.</text>
</comment>
<name>A0A2S7YPF3_BEABA</name>
<dbReference type="AlphaFoldDB" id="A0A2S7YPF3"/>
<dbReference type="InterPro" id="IPR036291">
    <property type="entry name" value="NAD(P)-bd_dom_sf"/>
</dbReference>
<keyword evidence="3" id="KW-0812">Transmembrane</keyword>
<evidence type="ECO:0000256" key="2">
    <source>
        <dbReference type="ARBA" id="ARBA00023002"/>
    </source>
</evidence>
<dbReference type="PANTHER" id="PTHR43669:SF3">
    <property type="entry name" value="ALCOHOL DEHYDROGENASE, PUTATIVE (AFU_ORTHOLOGUE AFUA_3G03445)-RELATED"/>
    <property type="match status" value="1"/>
</dbReference>
<dbReference type="Proteomes" id="UP000237441">
    <property type="component" value="Unassembled WGS sequence"/>
</dbReference>
<evidence type="ECO:0000256" key="3">
    <source>
        <dbReference type="SAM" id="Phobius"/>
    </source>
</evidence>
<dbReference type="OrthoDB" id="37659at2759"/>
<organism evidence="4 5">
    <name type="scientific">Beauveria bassiana</name>
    <name type="common">White muscardine disease fungus</name>
    <name type="synonym">Tritirachium shiotae</name>
    <dbReference type="NCBI Taxonomy" id="176275"/>
    <lineage>
        <taxon>Eukaryota</taxon>
        <taxon>Fungi</taxon>
        <taxon>Dikarya</taxon>
        <taxon>Ascomycota</taxon>
        <taxon>Pezizomycotina</taxon>
        <taxon>Sordariomycetes</taxon>
        <taxon>Hypocreomycetidae</taxon>
        <taxon>Hypocreales</taxon>
        <taxon>Cordycipitaceae</taxon>
        <taxon>Beauveria</taxon>
    </lineage>
</organism>
<keyword evidence="2" id="KW-0560">Oxidoreductase</keyword>
<evidence type="ECO:0000313" key="4">
    <source>
        <dbReference type="EMBL" id="PQK18070.1"/>
    </source>
</evidence>
<dbReference type="EMBL" id="JRHA01000010">
    <property type="protein sequence ID" value="PQK18070.1"/>
    <property type="molecule type" value="Genomic_DNA"/>
</dbReference>
<gene>
    <name evidence="4" type="ORF">BB8028_0010g00590</name>
</gene>
<proteinExistence type="inferred from homology"/>
<dbReference type="Gene3D" id="3.40.50.720">
    <property type="entry name" value="NAD(P)-binding Rossmann-like Domain"/>
    <property type="match status" value="1"/>
</dbReference>
<accession>A0A2S7YPF3</accession>
<dbReference type="InterPro" id="IPR002347">
    <property type="entry name" value="SDR_fam"/>
</dbReference>
<evidence type="ECO:0000313" key="5">
    <source>
        <dbReference type="Proteomes" id="UP000237441"/>
    </source>
</evidence>
<reference evidence="4 5" key="1">
    <citation type="submission" date="2016-07" db="EMBL/GenBank/DDBJ databases">
        <title>Comparative genomics of the entomopathogenic fungus Beauveria bassiana.</title>
        <authorList>
            <person name="Valero Jimenez C.A."/>
            <person name="Zwaan B.J."/>
            <person name="Van Kan J.A."/>
            <person name="Takken W."/>
            <person name="Debets A.J."/>
            <person name="Schoustra S.E."/>
            <person name="Koenraadt C.J."/>
        </authorList>
    </citation>
    <scope>NUCLEOTIDE SEQUENCE [LARGE SCALE GENOMIC DNA]</scope>
    <source>
        <strain evidence="4 5">ARSEF 8028</strain>
    </source>
</reference>
<keyword evidence="3" id="KW-0472">Membrane</keyword>
<comment type="caution">
    <text evidence="4">The sequence shown here is derived from an EMBL/GenBank/DDBJ whole genome shotgun (WGS) entry which is preliminary data.</text>
</comment>
<feature type="transmembrane region" description="Helical" evidence="3">
    <location>
        <begin position="140"/>
        <end position="160"/>
    </location>
</feature>
<protein>
    <submittedName>
        <fullName evidence="4">Uncharacterized protein</fullName>
    </submittedName>
</protein>
<evidence type="ECO:0000256" key="1">
    <source>
        <dbReference type="ARBA" id="ARBA00006484"/>
    </source>
</evidence>
<keyword evidence="3" id="KW-1133">Transmembrane helix</keyword>
<dbReference type="SUPFAM" id="SSF51735">
    <property type="entry name" value="NAD(P)-binding Rossmann-fold domains"/>
    <property type="match status" value="1"/>
</dbReference>
<dbReference type="Pfam" id="PF00106">
    <property type="entry name" value="adh_short"/>
    <property type="match status" value="1"/>
</dbReference>